<keyword evidence="4" id="KW-0472">Membrane</keyword>
<dbReference type="PANTHER" id="PTHR42887:SF2">
    <property type="entry name" value="OS12G0638800 PROTEIN"/>
    <property type="match status" value="1"/>
</dbReference>
<dbReference type="InterPro" id="IPR004792">
    <property type="entry name" value="BaiN-like"/>
</dbReference>
<dbReference type="Proteomes" id="UP000176498">
    <property type="component" value="Unassembled WGS sequence"/>
</dbReference>
<evidence type="ECO:0000313" key="7">
    <source>
        <dbReference type="EMBL" id="OGY41858.1"/>
    </source>
</evidence>
<accession>A0A1G1XP77</accession>
<gene>
    <name evidence="7" type="ORF">A2Y82_05375</name>
</gene>
<evidence type="ECO:0000256" key="3">
    <source>
        <dbReference type="ARBA" id="ARBA00022827"/>
    </source>
</evidence>
<organism evidence="7 8">
    <name type="scientific">Candidatus Buchananbacteria bacterium RBG_13_36_9</name>
    <dbReference type="NCBI Taxonomy" id="1797530"/>
    <lineage>
        <taxon>Bacteria</taxon>
        <taxon>Candidatus Buchananiibacteriota</taxon>
    </lineage>
</organism>
<dbReference type="Gene3D" id="3.50.50.60">
    <property type="entry name" value="FAD/NAD(P)-binding domain"/>
    <property type="match status" value="1"/>
</dbReference>
<evidence type="ECO:0000256" key="2">
    <source>
        <dbReference type="ARBA" id="ARBA00022630"/>
    </source>
</evidence>
<dbReference type="EMBL" id="MHHZ01000012">
    <property type="protein sequence ID" value="OGY41858.1"/>
    <property type="molecule type" value="Genomic_DNA"/>
</dbReference>
<dbReference type="Gene3D" id="2.40.30.10">
    <property type="entry name" value="Translation factors"/>
    <property type="match status" value="1"/>
</dbReference>
<dbReference type="InterPro" id="IPR055178">
    <property type="entry name" value="RsdA/BaiN/AoA(So)-like_dom"/>
</dbReference>
<dbReference type="PRINTS" id="PR00368">
    <property type="entry name" value="FADPNR"/>
</dbReference>
<dbReference type="InterPro" id="IPR023166">
    <property type="entry name" value="BaiN-like_dom_sf"/>
</dbReference>
<dbReference type="InterPro" id="IPR036188">
    <property type="entry name" value="FAD/NAD-bd_sf"/>
</dbReference>
<reference evidence="7 8" key="1">
    <citation type="journal article" date="2016" name="Nat. Commun.">
        <title>Thousands of microbial genomes shed light on interconnected biogeochemical processes in an aquifer system.</title>
        <authorList>
            <person name="Anantharaman K."/>
            <person name="Brown C.T."/>
            <person name="Hug L.A."/>
            <person name="Sharon I."/>
            <person name="Castelle C.J."/>
            <person name="Probst A.J."/>
            <person name="Thomas B.C."/>
            <person name="Singh A."/>
            <person name="Wilkins M.J."/>
            <person name="Karaoz U."/>
            <person name="Brodie E.L."/>
            <person name="Williams K.H."/>
            <person name="Hubbard S.S."/>
            <person name="Banfield J.F."/>
        </authorList>
    </citation>
    <scope>NUCLEOTIDE SEQUENCE [LARGE SCALE GENOMIC DNA]</scope>
</reference>
<evidence type="ECO:0008006" key="9">
    <source>
        <dbReference type="Google" id="ProtNLM"/>
    </source>
</evidence>
<name>A0A1G1XP77_9BACT</name>
<evidence type="ECO:0000259" key="5">
    <source>
        <dbReference type="Pfam" id="PF03486"/>
    </source>
</evidence>
<dbReference type="PANTHER" id="PTHR42887">
    <property type="entry name" value="OS12G0638800 PROTEIN"/>
    <property type="match status" value="1"/>
</dbReference>
<evidence type="ECO:0000256" key="4">
    <source>
        <dbReference type="SAM" id="Phobius"/>
    </source>
</evidence>
<dbReference type="PRINTS" id="PR00411">
    <property type="entry name" value="PNDRDTASEI"/>
</dbReference>
<dbReference type="NCBIfam" id="TIGR00275">
    <property type="entry name" value="aminoacetone oxidase family FAD-binding enzyme"/>
    <property type="match status" value="1"/>
</dbReference>
<dbReference type="Pfam" id="PF03486">
    <property type="entry name" value="HI0933_like"/>
    <property type="match status" value="1"/>
</dbReference>
<dbReference type="SUPFAM" id="SSF160996">
    <property type="entry name" value="HI0933 insert domain-like"/>
    <property type="match status" value="1"/>
</dbReference>
<dbReference type="Pfam" id="PF22780">
    <property type="entry name" value="HI0933_like_1st"/>
    <property type="match status" value="1"/>
</dbReference>
<evidence type="ECO:0000259" key="6">
    <source>
        <dbReference type="Pfam" id="PF22780"/>
    </source>
</evidence>
<feature type="domain" description="RsdA/BaiN/AoA(So)-like insert" evidence="6">
    <location>
        <begin position="189"/>
        <end position="350"/>
    </location>
</feature>
<keyword evidence="2" id="KW-0285">Flavoprotein</keyword>
<comment type="caution">
    <text evidence="7">The sequence shown here is derived from an EMBL/GenBank/DDBJ whole genome shotgun (WGS) entry which is preliminary data.</text>
</comment>
<dbReference type="SUPFAM" id="SSF51905">
    <property type="entry name" value="FAD/NAD(P)-binding domain"/>
    <property type="match status" value="1"/>
</dbReference>
<proteinExistence type="predicted"/>
<protein>
    <recommendedName>
        <fullName evidence="9">Flavoprotein</fullName>
    </recommendedName>
</protein>
<evidence type="ECO:0000313" key="8">
    <source>
        <dbReference type="Proteomes" id="UP000176498"/>
    </source>
</evidence>
<sequence length="407" mass="43989">MKIFDIAIIGAGPAGLIAAIIAASFGKTVILLEKNKIIGRKILATGNGRCNLTNCDIKIERYHGANPDFIQTVLSQFNQIKTMQYFESLGLILKEEDNGRIFPRTNQASSVVEALSHELLWLKVTVNTDCLVTGINYKSNWHIKINNNSTIVAKKLIITTGGTAAPQFGSSGDGLVWAQKLGHKLTPIHPALVPLETIETWPKTVSGIKIEAIAKIVVDKKILSQKTGDLLFTHYGLSGPAIMDQARIITPLIKKNKVEIQIDTIPEETAESLNIKIEKIFNANGTKSVKNALAGAVPNKLIATILNNLEIDSDKKAARISRLERLAIVKALKNLVLTISKPRPLKEAQVTAGGITVSEIDAKTLASKIIPNLFFAGEIIDVDGDSGGFNLQWAWSSGYVAGKSASS</sequence>
<evidence type="ECO:0000256" key="1">
    <source>
        <dbReference type="ARBA" id="ARBA00001974"/>
    </source>
</evidence>
<feature type="transmembrane region" description="Helical" evidence="4">
    <location>
        <begin position="6"/>
        <end position="32"/>
    </location>
</feature>
<feature type="domain" description="RsdA/BaiN/AoA(So)-like Rossmann fold-like" evidence="5">
    <location>
        <begin position="5"/>
        <end position="403"/>
    </location>
</feature>
<keyword evidence="4" id="KW-1133">Transmembrane helix</keyword>
<dbReference type="InterPro" id="IPR057661">
    <property type="entry name" value="RsdA/BaiN/AoA(So)_Rossmann"/>
</dbReference>
<keyword evidence="4" id="KW-0812">Transmembrane</keyword>
<dbReference type="AlphaFoldDB" id="A0A1G1XP77"/>
<comment type="cofactor">
    <cofactor evidence="1">
        <name>FAD</name>
        <dbReference type="ChEBI" id="CHEBI:57692"/>
    </cofactor>
</comment>
<dbReference type="Gene3D" id="1.10.8.260">
    <property type="entry name" value="HI0933 insert domain-like"/>
    <property type="match status" value="1"/>
</dbReference>
<keyword evidence="3" id="KW-0274">FAD</keyword>